<keyword evidence="5" id="KW-1185">Reference proteome</keyword>
<dbReference type="SUPFAM" id="SSF54928">
    <property type="entry name" value="RNA-binding domain, RBD"/>
    <property type="match status" value="1"/>
</dbReference>
<dbReference type="HOGENOM" id="CLU_033731_0_0_1"/>
<evidence type="ECO:0000313" key="4">
    <source>
        <dbReference type="EMBL" id="EXJ87360.1"/>
    </source>
</evidence>
<feature type="compositionally biased region" description="Polar residues" evidence="2">
    <location>
        <begin position="70"/>
        <end position="99"/>
    </location>
</feature>
<dbReference type="InterPro" id="IPR035979">
    <property type="entry name" value="RBD_domain_sf"/>
</dbReference>
<dbReference type="InterPro" id="IPR000504">
    <property type="entry name" value="RRM_dom"/>
</dbReference>
<proteinExistence type="predicted"/>
<evidence type="ECO:0000256" key="1">
    <source>
        <dbReference type="PROSITE-ProRule" id="PRU00176"/>
    </source>
</evidence>
<dbReference type="GeneID" id="19168439"/>
<gene>
    <name evidence="4" type="ORF">A1O3_04319</name>
</gene>
<evidence type="ECO:0000313" key="5">
    <source>
        <dbReference type="Proteomes" id="UP000019478"/>
    </source>
</evidence>
<accession>W9YCJ4</accession>
<dbReference type="EMBL" id="AMGY01000003">
    <property type="protein sequence ID" value="EXJ87360.1"/>
    <property type="molecule type" value="Genomic_DNA"/>
</dbReference>
<dbReference type="OrthoDB" id="422086at2759"/>
<name>W9YCJ4_9EURO</name>
<dbReference type="STRING" id="1182542.W9YCJ4"/>
<dbReference type="eggNOG" id="ENOG502T1NJ">
    <property type="taxonomic scope" value="Eukaryota"/>
</dbReference>
<feature type="domain" description="RRM" evidence="3">
    <location>
        <begin position="299"/>
        <end position="378"/>
    </location>
</feature>
<comment type="caution">
    <text evidence="4">The sequence shown here is derived from an EMBL/GenBank/DDBJ whole genome shotgun (WGS) entry which is preliminary data.</text>
</comment>
<dbReference type="PROSITE" id="PS50102">
    <property type="entry name" value="RRM"/>
    <property type="match status" value="1"/>
</dbReference>
<dbReference type="GO" id="GO:0003723">
    <property type="term" value="F:RNA binding"/>
    <property type="evidence" value="ECO:0007669"/>
    <property type="project" value="UniProtKB-UniRule"/>
</dbReference>
<sequence length="485" mass="52425">MAASFDDPRSVIAFLRAMHSTPTSKTSDMQVSPVTDGSNLDLAVPAPQKDVESGSGEDARPASESPRCASPTNVLTPKSPNMPLKTTSSAKTQLTPTQQKLLRKKDAAEVKAQQSYLSMQKETKGYMDSVIEQHRQSNVSMFASSPVKHPASVAEPGGRTIGMPEGMPEVAARQYANEITNIDSLEHISFAENRHPAKMPTPASGGAIANAGTVDVTGFTTADMPRTPSQSDNSNIAVSHSPSIAIKAGHPAAENDSCINGEEDKDEEIREDTEDREHLTHFKSWGTPAKRNRPASRVRTVILAGLPRAADFTFVQSLVRGGSIETMKLSTGKTGSVKATAFVTFTTGDACDKYMEKYPNSIEVRYEGKKYMVLVHKSTNIDVMSGMMQGYLDCGASRVVKATGADDDWGIVALSKLAEGKNKARQVEAVTDSLHNGVRTILFRFANISDAVKFKGTLIRDYDWEGCRIEFADDPCAKATGIHYD</sequence>
<dbReference type="Proteomes" id="UP000019478">
    <property type="component" value="Unassembled WGS sequence"/>
</dbReference>
<reference evidence="4 5" key="1">
    <citation type="submission" date="2013-03" db="EMBL/GenBank/DDBJ databases">
        <title>The Genome Sequence of Capronia epimyces CBS 606.96.</title>
        <authorList>
            <consortium name="The Broad Institute Genomics Platform"/>
            <person name="Cuomo C."/>
            <person name="de Hoog S."/>
            <person name="Gorbushina A."/>
            <person name="Walker B."/>
            <person name="Young S.K."/>
            <person name="Zeng Q."/>
            <person name="Gargeya S."/>
            <person name="Fitzgerald M."/>
            <person name="Haas B."/>
            <person name="Abouelleil A."/>
            <person name="Allen A.W."/>
            <person name="Alvarado L."/>
            <person name="Arachchi H.M."/>
            <person name="Berlin A.M."/>
            <person name="Chapman S.B."/>
            <person name="Gainer-Dewar J."/>
            <person name="Goldberg J."/>
            <person name="Griggs A."/>
            <person name="Gujja S."/>
            <person name="Hansen M."/>
            <person name="Howarth C."/>
            <person name="Imamovic A."/>
            <person name="Ireland A."/>
            <person name="Larimer J."/>
            <person name="McCowan C."/>
            <person name="Murphy C."/>
            <person name="Pearson M."/>
            <person name="Poon T.W."/>
            <person name="Priest M."/>
            <person name="Roberts A."/>
            <person name="Saif S."/>
            <person name="Shea T."/>
            <person name="Sisk P."/>
            <person name="Sykes S."/>
            <person name="Wortman J."/>
            <person name="Nusbaum C."/>
            <person name="Birren B."/>
        </authorList>
    </citation>
    <scope>NUCLEOTIDE SEQUENCE [LARGE SCALE GENOMIC DNA]</scope>
    <source>
        <strain evidence="4 5">CBS 606.96</strain>
    </source>
</reference>
<keyword evidence="1" id="KW-0694">RNA-binding</keyword>
<feature type="region of interest" description="Disordered" evidence="2">
    <location>
        <begin position="19"/>
        <end position="99"/>
    </location>
</feature>
<evidence type="ECO:0000256" key="2">
    <source>
        <dbReference type="SAM" id="MobiDB-lite"/>
    </source>
</evidence>
<feature type="compositionally biased region" description="Polar residues" evidence="2">
    <location>
        <begin position="20"/>
        <end position="38"/>
    </location>
</feature>
<dbReference type="RefSeq" id="XP_007732639.1">
    <property type="nucleotide sequence ID" value="XM_007734449.1"/>
</dbReference>
<dbReference type="AlphaFoldDB" id="W9YCJ4"/>
<feature type="compositionally biased region" description="Basic and acidic residues" evidence="2">
    <location>
        <begin position="49"/>
        <end position="61"/>
    </location>
</feature>
<organism evidence="4 5">
    <name type="scientific">Capronia epimyces CBS 606.96</name>
    <dbReference type="NCBI Taxonomy" id="1182542"/>
    <lineage>
        <taxon>Eukaryota</taxon>
        <taxon>Fungi</taxon>
        <taxon>Dikarya</taxon>
        <taxon>Ascomycota</taxon>
        <taxon>Pezizomycotina</taxon>
        <taxon>Eurotiomycetes</taxon>
        <taxon>Chaetothyriomycetidae</taxon>
        <taxon>Chaetothyriales</taxon>
        <taxon>Herpotrichiellaceae</taxon>
        <taxon>Capronia</taxon>
    </lineage>
</organism>
<protein>
    <recommendedName>
        <fullName evidence="3">RRM domain-containing protein</fullName>
    </recommendedName>
</protein>
<evidence type="ECO:0000259" key="3">
    <source>
        <dbReference type="PROSITE" id="PS50102"/>
    </source>
</evidence>